<dbReference type="NCBIfam" id="NF010636">
    <property type="entry name" value="PRK14033.1"/>
    <property type="match status" value="1"/>
</dbReference>
<dbReference type="Gene3D" id="1.10.580.10">
    <property type="entry name" value="Citrate Synthase, domain 1"/>
    <property type="match status" value="1"/>
</dbReference>
<dbReference type="UniPathway" id="UPA00223"/>
<evidence type="ECO:0000256" key="8">
    <source>
        <dbReference type="RuleBase" id="RU003406"/>
    </source>
</evidence>
<dbReference type="InterPro" id="IPR016143">
    <property type="entry name" value="Citrate_synth-like_sm_a-sub"/>
</dbReference>
<feature type="active site" evidence="7">
    <location>
        <position position="311"/>
    </location>
</feature>
<dbReference type="Proteomes" id="UP000662939">
    <property type="component" value="Chromosome"/>
</dbReference>
<proteinExistence type="inferred from homology"/>
<keyword evidence="10" id="KW-1185">Reference proteome</keyword>
<dbReference type="CDD" id="cd06111">
    <property type="entry name" value="DsCS_like"/>
    <property type="match status" value="1"/>
</dbReference>
<dbReference type="InterPro" id="IPR016142">
    <property type="entry name" value="Citrate_synth-like_lrg_a-sub"/>
</dbReference>
<feature type="active site" evidence="7">
    <location>
        <position position="260"/>
    </location>
</feature>
<comment type="pathway">
    <text evidence="1">Carbohydrate metabolism; tricarboxylic acid cycle; isocitrate from oxaloacetate: step 1/2.</text>
</comment>
<dbReference type="NCBIfam" id="TIGR01800">
    <property type="entry name" value="cit_synth_II"/>
    <property type="match status" value="1"/>
</dbReference>
<evidence type="ECO:0000256" key="3">
    <source>
        <dbReference type="ARBA" id="ARBA00022532"/>
    </source>
</evidence>
<dbReference type="Gene3D" id="1.10.230.10">
    <property type="entry name" value="Cytochrome P450-Terp, domain 2"/>
    <property type="match status" value="1"/>
</dbReference>
<dbReference type="InterPro" id="IPR024176">
    <property type="entry name" value="Citrate_synthase_bac-typ"/>
</dbReference>
<evidence type="ECO:0000256" key="4">
    <source>
        <dbReference type="ARBA" id="ARBA00022679"/>
    </source>
</evidence>
<evidence type="ECO:0000256" key="5">
    <source>
        <dbReference type="ARBA" id="ARBA00049288"/>
    </source>
</evidence>
<dbReference type="GO" id="GO:0036440">
    <property type="term" value="F:citrate synthase activity"/>
    <property type="evidence" value="ECO:0007669"/>
    <property type="project" value="UniProtKB-EC"/>
</dbReference>
<comment type="similarity">
    <text evidence="2 6 8">Belongs to the citrate synthase family.</text>
</comment>
<dbReference type="PIRSF" id="PIRSF001369">
    <property type="entry name" value="Citrate_synth"/>
    <property type="match status" value="1"/>
</dbReference>
<evidence type="ECO:0000256" key="7">
    <source>
        <dbReference type="PIRSR" id="PIRSR001369-1"/>
    </source>
</evidence>
<keyword evidence="3" id="KW-0816">Tricarboxylic acid cycle</keyword>
<dbReference type="PRINTS" id="PR00143">
    <property type="entry name" value="CITRTSNTHASE"/>
</dbReference>
<name>A0A895XL50_9ACTN</name>
<dbReference type="RefSeq" id="WP_213170149.1">
    <property type="nucleotide sequence ID" value="NZ_CP070496.1"/>
</dbReference>
<dbReference type="AlphaFoldDB" id="A0A895XL50"/>
<dbReference type="Pfam" id="PF00285">
    <property type="entry name" value="Citrate_synt"/>
    <property type="match status" value="1"/>
</dbReference>
<dbReference type="SUPFAM" id="SSF48256">
    <property type="entry name" value="Citrate synthase"/>
    <property type="match status" value="1"/>
</dbReference>
<protein>
    <recommendedName>
        <fullName evidence="6">Citrate synthase</fullName>
    </recommendedName>
</protein>
<dbReference type="GO" id="GO:0005975">
    <property type="term" value="P:carbohydrate metabolic process"/>
    <property type="evidence" value="ECO:0007669"/>
    <property type="project" value="TreeGrafter"/>
</dbReference>
<dbReference type="InterPro" id="IPR019810">
    <property type="entry name" value="Citrate_synthase_AS"/>
</dbReference>
<organism evidence="9 10">
    <name type="scientific">Natronoglycomyces albus</name>
    <dbReference type="NCBI Taxonomy" id="2811108"/>
    <lineage>
        <taxon>Bacteria</taxon>
        <taxon>Bacillati</taxon>
        <taxon>Actinomycetota</taxon>
        <taxon>Actinomycetes</taxon>
        <taxon>Glycomycetales</taxon>
        <taxon>Glycomycetaceae</taxon>
        <taxon>Natronoglycomyces</taxon>
    </lineage>
</organism>
<dbReference type="FunFam" id="1.10.230.10:FF:000003">
    <property type="entry name" value="Citrate synthase"/>
    <property type="match status" value="1"/>
</dbReference>
<evidence type="ECO:0000256" key="1">
    <source>
        <dbReference type="ARBA" id="ARBA00004751"/>
    </source>
</evidence>
<dbReference type="InterPro" id="IPR002020">
    <property type="entry name" value="Citrate_synthase"/>
</dbReference>
<evidence type="ECO:0000313" key="10">
    <source>
        <dbReference type="Proteomes" id="UP000662939"/>
    </source>
</evidence>
<dbReference type="PANTHER" id="PTHR11739:SF4">
    <property type="entry name" value="CITRATE SYNTHASE, PEROXISOMAL"/>
    <property type="match status" value="1"/>
</dbReference>
<evidence type="ECO:0000313" key="9">
    <source>
        <dbReference type="EMBL" id="QSB04149.1"/>
    </source>
</evidence>
<dbReference type="InterPro" id="IPR011278">
    <property type="entry name" value="2-MeCitrate/Citrate_synth_II"/>
</dbReference>
<sequence>MSTDIHKGLAGVVVDNTTISNVVAETNSLTYRGYPVQELAASCTFEEVAYLIWFGELPDAAQLRSFNERTRSQREVSRSTISIIDRLPDNCHPMDMLRTAVSCLGAEDPAEDDNSPQANQAKAEAMFAKLPTIVAHDYRRRQGLDRIAPDTSLGFSENFFHMCFGEVPPKEVVRCFEISMILYAEHSFNASTFTARVVTSTLSDIYSSVTAAIGALKGPLHGGANEAVMHMMLEIDDPAKAAQWLRDQVAAKNKVMGFGHRVYKDADSRVPTMKDAFTTMAELTGGEKWVAMYEELEAEMLSLKGIHPNLDFPAGPAYYLMGFSIPMFTPIFVMSRITGWSAHVIEQLAANALIRPLSAYTGESQREVPAATARLAS</sequence>
<dbReference type="PROSITE" id="PS00480">
    <property type="entry name" value="CITRATE_SYNTHASE"/>
    <property type="match status" value="1"/>
</dbReference>
<gene>
    <name evidence="9" type="ORF">JQS30_10025</name>
</gene>
<dbReference type="GO" id="GO:0006099">
    <property type="term" value="P:tricarboxylic acid cycle"/>
    <property type="evidence" value="ECO:0007669"/>
    <property type="project" value="UniProtKB-UniPathway"/>
</dbReference>
<reference evidence="9" key="1">
    <citation type="submission" date="2021-02" db="EMBL/GenBank/DDBJ databases">
        <title>Natronoglycomyces albus gen. nov., sp. nov, a haloalkaliphilic actinobacterium from a soda solonchak soil.</title>
        <authorList>
            <person name="Sorokin D.Y."/>
            <person name="Khijniak T.V."/>
            <person name="Zakharycheva A.P."/>
            <person name="Boueva O.V."/>
            <person name="Ariskina E.V."/>
            <person name="Hahnke R.L."/>
            <person name="Bunk B."/>
            <person name="Sproer C."/>
            <person name="Schumann P."/>
            <person name="Evtushenko L.I."/>
            <person name="Kublanov I.V."/>
        </authorList>
    </citation>
    <scope>NUCLEOTIDE SEQUENCE</scope>
    <source>
        <strain evidence="9">DSM 106290</strain>
    </source>
</reference>
<dbReference type="GO" id="GO:0005829">
    <property type="term" value="C:cytosol"/>
    <property type="evidence" value="ECO:0007669"/>
    <property type="project" value="TreeGrafter"/>
</dbReference>
<keyword evidence="9" id="KW-0012">Acyltransferase</keyword>
<evidence type="ECO:0000256" key="2">
    <source>
        <dbReference type="ARBA" id="ARBA00010566"/>
    </source>
</evidence>
<dbReference type="EMBL" id="CP070496">
    <property type="protein sequence ID" value="QSB04149.1"/>
    <property type="molecule type" value="Genomic_DNA"/>
</dbReference>
<keyword evidence="4 6" id="KW-0808">Transferase</keyword>
<dbReference type="InterPro" id="IPR036969">
    <property type="entry name" value="Citrate_synthase_sf"/>
</dbReference>
<dbReference type="KEGG" id="nav:JQS30_10025"/>
<dbReference type="PANTHER" id="PTHR11739">
    <property type="entry name" value="CITRATE SYNTHASE"/>
    <property type="match status" value="1"/>
</dbReference>
<comment type="catalytic activity">
    <reaction evidence="5">
        <text>oxaloacetate + acetyl-CoA + H2O = citrate + CoA + H(+)</text>
        <dbReference type="Rhea" id="RHEA:16845"/>
        <dbReference type="ChEBI" id="CHEBI:15377"/>
        <dbReference type="ChEBI" id="CHEBI:15378"/>
        <dbReference type="ChEBI" id="CHEBI:16452"/>
        <dbReference type="ChEBI" id="CHEBI:16947"/>
        <dbReference type="ChEBI" id="CHEBI:57287"/>
        <dbReference type="ChEBI" id="CHEBI:57288"/>
        <dbReference type="EC" id="2.3.3.16"/>
    </reaction>
</comment>
<accession>A0A895XL50</accession>
<evidence type="ECO:0000256" key="6">
    <source>
        <dbReference type="PIRNR" id="PIRNR001369"/>
    </source>
</evidence>